<feature type="region of interest" description="Disordered" evidence="1">
    <location>
        <begin position="76"/>
        <end position="97"/>
    </location>
</feature>
<dbReference type="SUPFAM" id="SSF53474">
    <property type="entry name" value="alpha/beta-Hydrolases"/>
    <property type="match status" value="1"/>
</dbReference>
<dbReference type="InterPro" id="IPR029058">
    <property type="entry name" value="AB_hydrolase_fold"/>
</dbReference>
<evidence type="ECO:0000259" key="2">
    <source>
        <dbReference type="Pfam" id="PF12146"/>
    </source>
</evidence>
<evidence type="ECO:0000256" key="1">
    <source>
        <dbReference type="SAM" id="MobiDB-lite"/>
    </source>
</evidence>
<keyword evidence="4" id="KW-1185">Reference proteome</keyword>
<organism evidence="3 4">
    <name type="scientific">Antribacter soli</name>
    <dbReference type="NCBI Taxonomy" id="2910976"/>
    <lineage>
        <taxon>Bacteria</taxon>
        <taxon>Bacillati</taxon>
        <taxon>Actinomycetota</taxon>
        <taxon>Actinomycetes</taxon>
        <taxon>Micrococcales</taxon>
        <taxon>Promicromonosporaceae</taxon>
        <taxon>Antribacter</taxon>
    </lineage>
</organism>
<proteinExistence type="predicted"/>
<dbReference type="GO" id="GO:0016787">
    <property type="term" value="F:hydrolase activity"/>
    <property type="evidence" value="ECO:0007669"/>
    <property type="project" value="UniProtKB-KW"/>
</dbReference>
<sequence>MISDSDVGWGPDFLHGYERLTLHLAPDDEGDVVATLVRPMLRPPEDAGPAAERAPGGRRTESLAERFARFWRDLSAVQGPPGVTGPTSGGGSADGTGGVPDAGVDLLYLHGWQDYFFQTHLAEYWEGLGVRFHALDLRKYGRSLHQHQTPGYVTDLATYDEDIEAALAAIGHGLGPSASATETTSGRRLILMGHSTGGLTLSLWAARNPGRAAGLVLNSPWLEFQTRQVGRRVLEPGIGAQAAIAPRSQVLFLDRGFYVRSISSRLDGEWDLDVPWRSDEAPWKPTSGWLAAIFRGHQQVARGLGLNLPVLVLLSARSTAPLRWSDDMVRTDTVLDVVGIARRATDLGNLCTLVRVEGALHDVTLSAPPVREVVWRETTRWFRCYVGSATVAPHAAG</sequence>
<evidence type="ECO:0000313" key="4">
    <source>
        <dbReference type="Proteomes" id="UP001165405"/>
    </source>
</evidence>
<dbReference type="RefSeq" id="WP_236088247.1">
    <property type="nucleotide sequence ID" value="NZ_JAKGSG010000021.1"/>
</dbReference>
<evidence type="ECO:0000313" key="3">
    <source>
        <dbReference type="EMBL" id="MCF4120478.1"/>
    </source>
</evidence>
<accession>A0AA41U5X6</accession>
<dbReference type="EMBL" id="JAKGSG010000021">
    <property type="protein sequence ID" value="MCF4120478.1"/>
    <property type="molecule type" value="Genomic_DNA"/>
</dbReference>
<dbReference type="Proteomes" id="UP001165405">
    <property type="component" value="Unassembled WGS sequence"/>
</dbReference>
<dbReference type="Gene3D" id="3.40.50.1820">
    <property type="entry name" value="alpha/beta hydrolase"/>
    <property type="match status" value="1"/>
</dbReference>
<dbReference type="AlphaFoldDB" id="A0AA41U5X6"/>
<gene>
    <name evidence="3" type="ORF">L1785_05765</name>
</gene>
<feature type="compositionally biased region" description="Gly residues" evidence="1">
    <location>
        <begin position="87"/>
        <end position="97"/>
    </location>
</feature>
<feature type="region of interest" description="Disordered" evidence="1">
    <location>
        <begin position="40"/>
        <end position="59"/>
    </location>
</feature>
<dbReference type="Pfam" id="PF12146">
    <property type="entry name" value="Hydrolase_4"/>
    <property type="match status" value="1"/>
</dbReference>
<keyword evidence="3" id="KW-0378">Hydrolase</keyword>
<dbReference type="InterPro" id="IPR022742">
    <property type="entry name" value="Hydrolase_4"/>
</dbReference>
<feature type="domain" description="Serine aminopeptidase S33" evidence="2">
    <location>
        <begin position="109"/>
        <end position="313"/>
    </location>
</feature>
<name>A0AA41U5X6_9MICO</name>
<comment type="caution">
    <text evidence="3">The sequence shown here is derived from an EMBL/GenBank/DDBJ whole genome shotgun (WGS) entry which is preliminary data.</text>
</comment>
<reference evidence="3" key="1">
    <citation type="submission" date="2022-01" db="EMBL/GenBank/DDBJ databases">
        <title>Antribacter sp. nov., isolated from Guizhou of China.</title>
        <authorList>
            <person name="Chengliang C."/>
            <person name="Ya Z."/>
        </authorList>
    </citation>
    <scope>NUCLEOTIDE SEQUENCE</scope>
    <source>
        <strain evidence="3">KLBMP 9083</strain>
    </source>
</reference>
<protein>
    <submittedName>
        <fullName evidence="3">Alpha/beta hydrolase</fullName>
    </submittedName>
</protein>